<protein>
    <submittedName>
        <fullName evidence="2">Uncharacterized protein</fullName>
    </submittedName>
</protein>
<gene>
    <name evidence="2" type="ORF">GTP45_04245</name>
</gene>
<proteinExistence type="predicted"/>
<sequence>MMQIYRHAKFRWKLCLWGGKCLFALCSVLQFFLQPLWLYFVSMLLSACLWAWSFDRTRRSEFVEQDRLYPDRVTYFAHDYQYIRYLQFREKLQSSYTGSVGDALLFLNELIDTDSKTSTATHPVMSFFLGATLAVLGGAAGQWDAKYVVATLLFLVVGWYIFYMILCVVPTRQSHLKEFKRFLLWAKDEQLELNSVVNVMSSAPHIPAACPVIS</sequence>
<evidence type="ECO:0000313" key="2">
    <source>
        <dbReference type="EMBL" id="MYM66049.1"/>
    </source>
</evidence>
<dbReference type="Proteomes" id="UP000450012">
    <property type="component" value="Unassembled WGS sequence"/>
</dbReference>
<organism evidence="2 3">
    <name type="scientific">Duganella rivi</name>
    <dbReference type="NCBI Taxonomy" id="2666083"/>
    <lineage>
        <taxon>Bacteria</taxon>
        <taxon>Pseudomonadati</taxon>
        <taxon>Pseudomonadota</taxon>
        <taxon>Betaproteobacteria</taxon>
        <taxon>Burkholderiales</taxon>
        <taxon>Oxalobacteraceae</taxon>
        <taxon>Telluria group</taxon>
        <taxon>Duganella</taxon>
    </lineage>
</organism>
<name>A0A7X4GN24_9BURK</name>
<dbReference type="RefSeq" id="WP_161012604.1">
    <property type="nucleotide sequence ID" value="NZ_WWCK01000001.1"/>
</dbReference>
<keyword evidence="3" id="KW-1185">Reference proteome</keyword>
<keyword evidence="1" id="KW-0812">Transmembrane</keyword>
<dbReference type="AlphaFoldDB" id="A0A7X4GN24"/>
<feature type="transmembrane region" description="Helical" evidence="1">
    <location>
        <begin position="37"/>
        <end position="54"/>
    </location>
</feature>
<evidence type="ECO:0000256" key="1">
    <source>
        <dbReference type="SAM" id="Phobius"/>
    </source>
</evidence>
<accession>A0A7X4GN24</accession>
<evidence type="ECO:0000313" key="3">
    <source>
        <dbReference type="Proteomes" id="UP000450012"/>
    </source>
</evidence>
<keyword evidence="1" id="KW-1133">Transmembrane helix</keyword>
<comment type="caution">
    <text evidence="2">The sequence shown here is derived from an EMBL/GenBank/DDBJ whole genome shotgun (WGS) entry which is preliminary data.</text>
</comment>
<feature type="transmembrane region" description="Helical" evidence="1">
    <location>
        <begin position="12"/>
        <end position="31"/>
    </location>
</feature>
<feature type="transmembrane region" description="Helical" evidence="1">
    <location>
        <begin position="124"/>
        <end position="141"/>
    </location>
</feature>
<dbReference type="EMBL" id="WWCK01000001">
    <property type="protein sequence ID" value="MYM66049.1"/>
    <property type="molecule type" value="Genomic_DNA"/>
</dbReference>
<keyword evidence="1" id="KW-0472">Membrane</keyword>
<reference evidence="2 3" key="1">
    <citation type="submission" date="2019-12" db="EMBL/GenBank/DDBJ databases">
        <title>Novel species isolated from a subtropical stream in China.</title>
        <authorList>
            <person name="Lu H."/>
        </authorList>
    </citation>
    <scope>NUCLEOTIDE SEQUENCE [LARGE SCALE GENOMIC DNA]</scope>
    <source>
        <strain evidence="2 3">FT55W</strain>
    </source>
</reference>
<feature type="transmembrane region" description="Helical" evidence="1">
    <location>
        <begin position="147"/>
        <end position="171"/>
    </location>
</feature>